<dbReference type="GO" id="GO:0003676">
    <property type="term" value="F:nucleic acid binding"/>
    <property type="evidence" value="ECO:0007669"/>
    <property type="project" value="InterPro"/>
</dbReference>
<proteinExistence type="inferred from homology"/>
<protein>
    <recommendedName>
        <fullName evidence="2">UPF0102 protein US19_C0013G0006</fullName>
    </recommendedName>
</protein>
<evidence type="ECO:0000313" key="4">
    <source>
        <dbReference type="Proteomes" id="UP000034492"/>
    </source>
</evidence>
<dbReference type="SUPFAM" id="SSF52980">
    <property type="entry name" value="Restriction endonuclease-like"/>
    <property type="match status" value="1"/>
</dbReference>
<dbReference type="HAMAP" id="MF_00048">
    <property type="entry name" value="UPF0102"/>
    <property type="match status" value="1"/>
</dbReference>
<dbReference type="CDD" id="cd20736">
    <property type="entry name" value="PoNe_Nuclease"/>
    <property type="match status" value="1"/>
</dbReference>
<dbReference type="InterPro" id="IPR003509">
    <property type="entry name" value="UPF0102_YraN-like"/>
</dbReference>
<dbReference type="Proteomes" id="UP000034492">
    <property type="component" value="Unassembled WGS sequence"/>
</dbReference>
<name>A0A0G0EVJ3_9BACT</name>
<accession>A0A0G0EVJ3</accession>
<dbReference type="Pfam" id="PF02021">
    <property type="entry name" value="UPF0102"/>
    <property type="match status" value="1"/>
</dbReference>
<comment type="similarity">
    <text evidence="1 2">Belongs to the UPF0102 family.</text>
</comment>
<dbReference type="InterPro" id="IPR011335">
    <property type="entry name" value="Restrct_endonuc-II-like"/>
</dbReference>
<gene>
    <name evidence="3" type="ORF">US19_C0013G0006</name>
</gene>
<evidence type="ECO:0000313" key="3">
    <source>
        <dbReference type="EMBL" id="KKQ09532.1"/>
    </source>
</evidence>
<dbReference type="PANTHER" id="PTHR34039:SF1">
    <property type="entry name" value="UPF0102 PROTEIN YRAN"/>
    <property type="match status" value="1"/>
</dbReference>
<evidence type="ECO:0000256" key="2">
    <source>
        <dbReference type="HAMAP-Rule" id="MF_00048"/>
    </source>
</evidence>
<reference evidence="3 4" key="1">
    <citation type="journal article" date="2015" name="Nature">
        <title>rRNA introns, odd ribosomes, and small enigmatic genomes across a large radiation of phyla.</title>
        <authorList>
            <person name="Brown C.T."/>
            <person name="Hug L.A."/>
            <person name="Thomas B.C."/>
            <person name="Sharon I."/>
            <person name="Castelle C.J."/>
            <person name="Singh A."/>
            <person name="Wilkins M.J."/>
            <person name="Williams K.H."/>
            <person name="Banfield J.F."/>
        </authorList>
    </citation>
    <scope>NUCLEOTIDE SEQUENCE [LARGE SCALE GENOMIC DNA]</scope>
</reference>
<organism evidence="3 4">
    <name type="scientific">Candidatus Daviesbacteria bacterium GW2011_GWB1_36_5</name>
    <dbReference type="NCBI Taxonomy" id="1618426"/>
    <lineage>
        <taxon>Bacteria</taxon>
        <taxon>Candidatus Daviesiibacteriota</taxon>
    </lineage>
</organism>
<dbReference type="EMBL" id="LBSA01000013">
    <property type="protein sequence ID" value="KKQ09532.1"/>
    <property type="molecule type" value="Genomic_DNA"/>
</dbReference>
<dbReference type="PANTHER" id="PTHR34039">
    <property type="entry name" value="UPF0102 PROTEIN YRAN"/>
    <property type="match status" value="1"/>
</dbReference>
<dbReference type="AlphaFoldDB" id="A0A0G0EVJ3"/>
<dbReference type="NCBIfam" id="NF009154">
    <property type="entry name" value="PRK12497.3-3"/>
    <property type="match status" value="1"/>
</dbReference>
<sequence>MLANQTRFAQTEIGLRVTTSSHLCYCVRMSTVNVGNKGEDLACKYLRNLGYKIVERNYRIRGGEIDIVCKDGNILVFVEVKARNSYEYGLPVESMTPWKIRYLKRCALFYIVQSGWGNGPYRIDFISIDFAGSKDHPKIELIKNITQ</sequence>
<dbReference type="Gene3D" id="3.40.1350.10">
    <property type="match status" value="1"/>
</dbReference>
<dbReference type="InterPro" id="IPR011856">
    <property type="entry name" value="tRNA_endonuc-like_dom_sf"/>
</dbReference>
<comment type="caution">
    <text evidence="3">The sequence shown here is derived from an EMBL/GenBank/DDBJ whole genome shotgun (WGS) entry which is preliminary data.</text>
</comment>
<dbReference type="NCBIfam" id="NF009150">
    <property type="entry name" value="PRK12497.1-3"/>
    <property type="match status" value="1"/>
</dbReference>
<evidence type="ECO:0000256" key="1">
    <source>
        <dbReference type="ARBA" id="ARBA00006738"/>
    </source>
</evidence>